<feature type="chain" id="PRO_5020385501" evidence="2">
    <location>
        <begin position="19"/>
        <end position="1150"/>
    </location>
</feature>
<dbReference type="PROSITE" id="PS51257">
    <property type="entry name" value="PROKAR_LIPOPROTEIN"/>
    <property type="match status" value="1"/>
</dbReference>
<feature type="compositionally biased region" description="Basic and acidic residues" evidence="1">
    <location>
        <begin position="995"/>
        <end position="1006"/>
    </location>
</feature>
<feature type="compositionally biased region" description="Basic and acidic residues" evidence="1">
    <location>
        <begin position="399"/>
        <end position="430"/>
    </location>
</feature>
<organism evidence="3 4">
    <name type="scientific">Hamiltosporidium magnivora</name>
    <dbReference type="NCBI Taxonomy" id="148818"/>
    <lineage>
        <taxon>Eukaryota</taxon>
        <taxon>Fungi</taxon>
        <taxon>Fungi incertae sedis</taxon>
        <taxon>Microsporidia</taxon>
        <taxon>Dubosqiidae</taxon>
        <taxon>Hamiltosporidium</taxon>
    </lineage>
</organism>
<accession>A0A4Q9LL26</accession>
<dbReference type="EMBL" id="PITI01000072">
    <property type="protein sequence ID" value="TBU09013.1"/>
    <property type="molecule type" value="Genomic_DNA"/>
</dbReference>
<feature type="compositionally biased region" description="Basic and acidic residues" evidence="1">
    <location>
        <begin position="756"/>
        <end position="794"/>
    </location>
</feature>
<dbReference type="VEuPathDB" id="MicrosporidiaDB:CWI36_0072p0040"/>
<feature type="region of interest" description="Disordered" evidence="1">
    <location>
        <begin position="339"/>
        <end position="498"/>
    </location>
</feature>
<feature type="compositionally biased region" description="Basic and acidic residues" evidence="1">
    <location>
        <begin position="348"/>
        <end position="364"/>
    </location>
</feature>
<feature type="compositionally biased region" description="Basic and acidic residues" evidence="1">
    <location>
        <begin position="383"/>
        <end position="392"/>
    </location>
</feature>
<sequence>MKNILLCQNWIIFGCVLTKIFDPIDINSIYKNNNANETNTRISMFDGGGEGESEKNKDEIGKSEHYKARVSLIDNIISKSIEGSKSAFPKSEDDQKKVLTLVELDVRNEEPFDKKKMKFTVSGSEGGKKKAKKTKTIQKTIFIKDYMGNETKEINGVDDEKDFITKNEPSSILISDIPDLESKKAKPIENKEPTKHWTTIYGKDGLEKVLMDVKTITIVESIIEEPAKAQTIDSAKETNRNTEEPFGITSKNILDIKKGIKNENGDSKEVKSKLFSSIYESLTKKASVLESMSILGESIKKTDKTSSTIGKFVHHLSSTETEPYKTSIQISNAISQTGYKTSESSIAAEKEESKVSKSKEKEISRSLNSKSEIASKESISLSKSKEKADESISKSLQEVSKEKSKSKEEEQKSFSKSYKEASKEKSKSEEEASESISKSSKELKKEKSKGAESVSKEFKQSSKEQSKSLKELKKSTSSKSKEETNLSNSNASVETKKQNGFFDIIKGAEGAQKTSSFTISPSISAQSIQKISKAEKTTFAQTGTISTQNIESISKSMKDASKSISKEQEKSSESISKSMKDASKSISKEQEKSSESISKSMKDASKSISKEQEKSLESTTKSMKDVSKSISKELEKSSESESKSSISVSKSIKDVSKSISKEKEKSVESASKISLSISKSLVEVSKSISKESVKSSESFSKSMVKASKSISKESVKSSESFSKSMIEASKSISKESVKSSESISKSIQTLSKQKSKSLESKQEQKSESAKEKSESIEERKEEKSKYHKEMEKSISKQTISSQEQQSKSSKTVSASIENNKKDTSKSLDKISRSLQKESSKSESKNRTTSSKKTIHAEQPQSASFSTTSPFKVLDVFKMAVNPPTSLTSNNTSFSKGLDVTTSSNILIKNKQLSSNATLAISQTILPTTINSSTQISTKKEDKKENKGLSNTFTSISPTSTSKKDKGKAEKETKKEKDTSFTSISPTITNKSYNTKIEKDKIKDRSNTHTSISQSQGTKTSLLKSKTLESISSLLQRSSILNNIKSIMKGKNVDYDTIEINETSDSSSQESNIPISSIINILKNMPNTPDISSNKNAHEILKKVNEQNNVNKNGPVFVTGRINQGNDTGTDKGDGFKFWGFISSALNNREE</sequence>
<feature type="compositionally biased region" description="Polar residues" evidence="1">
    <location>
        <begin position="858"/>
        <end position="867"/>
    </location>
</feature>
<feature type="compositionally biased region" description="Polar residues" evidence="1">
    <location>
        <begin position="1007"/>
        <end position="1020"/>
    </location>
</feature>
<dbReference type="AlphaFoldDB" id="A0A4Q9LL26"/>
<feature type="region of interest" description="Disordered" evidence="1">
    <location>
        <begin position="512"/>
        <end position="867"/>
    </location>
</feature>
<comment type="caution">
    <text evidence="3">The sequence shown here is derived from an EMBL/GenBank/DDBJ whole genome shotgun (WGS) entry which is preliminary data.</text>
</comment>
<evidence type="ECO:0000256" key="2">
    <source>
        <dbReference type="SAM" id="SignalP"/>
    </source>
</evidence>
<feature type="compositionally biased region" description="Polar residues" evidence="1">
    <location>
        <begin position="980"/>
        <end position="994"/>
    </location>
</feature>
<feature type="compositionally biased region" description="Basic and acidic residues" evidence="1">
    <location>
        <begin position="439"/>
        <end position="484"/>
    </location>
</feature>
<dbReference type="STRING" id="148818.A0A4Q9LL26"/>
<protein>
    <submittedName>
        <fullName evidence="3">Uncharacterized protein</fullName>
    </submittedName>
</protein>
<feature type="compositionally biased region" description="Basic and acidic residues" evidence="1">
    <location>
        <begin position="556"/>
        <end position="642"/>
    </location>
</feature>
<keyword evidence="4" id="KW-1185">Reference proteome</keyword>
<feature type="compositionally biased region" description="Low complexity" evidence="1">
    <location>
        <begin position="668"/>
        <end position="687"/>
    </location>
</feature>
<dbReference type="Proteomes" id="UP000291404">
    <property type="component" value="Unassembled WGS sequence"/>
</dbReference>
<feature type="compositionally biased region" description="Basic and acidic residues" evidence="1">
    <location>
        <begin position="651"/>
        <end position="667"/>
    </location>
</feature>
<evidence type="ECO:0000313" key="3">
    <source>
        <dbReference type="EMBL" id="TBU09013.1"/>
    </source>
</evidence>
<feature type="compositionally biased region" description="Low complexity" evidence="1">
    <location>
        <begin position="519"/>
        <end position="531"/>
    </location>
</feature>
<evidence type="ECO:0000313" key="4">
    <source>
        <dbReference type="Proteomes" id="UP000291404"/>
    </source>
</evidence>
<feature type="compositionally biased region" description="Polar residues" evidence="1">
    <location>
        <begin position="538"/>
        <end position="555"/>
    </location>
</feature>
<feature type="compositionally biased region" description="Low complexity" evidence="1">
    <location>
        <begin position="739"/>
        <end position="752"/>
    </location>
</feature>
<feature type="compositionally biased region" description="Low complexity" evidence="1">
    <location>
        <begin position="695"/>
        <end position="709"/>
    </location>
</feature>
<name>A0A4Q9LL26_9MICR</name>
<feature type="compositionally biased region" description="Low complexity" evidence="1">
    <location>
        <begin position="365"/>
        <end position="382"/>
    </location>
</feature>
<reference evidence="3 4" key="1">
    <citation type="submission" date="2017-12" db="EMBL/GenBank/DDBJ databases">
        <authorList>
            <person name="Pombert J.-F."/>
            <person name="Haag K.L."/>
            <person name="Ebert D."/>
        </authorList>
    </citation>
    <scope>NUCLEOTIDE SEQUENCE [LARGE SCALE GENOMIC DNA]</scope>
    <source>
        <strain evidence="3">BE-OM-2</strain>
    </source>
</reference>
<feature type="compositionally biased region" description="Polar residues" evidence="1">
    <location>
        <begin position="947"/>
        <end position="958"/>
    </location>
</feature>
<feature type="compositionally biased region" description="Basic and acidic residues" evidence="1">
    <location>
        <begin position="818"/>
        <end position="845"/>
    </location>
</feature>
<evidence type="ECO:0000256" key="1">
    <source>
        <dbReference type="SAM" id="MobiDB-lite"/>
    </source>
</evidence>
<proteinExistence type="predicted"/>
<dbReference type="VEuPathDB" id="MicrosporidiaDB:CWI39_1370p0010"/>
<keyword evidence="2" id="KW-0732">Signal</keyword>
<feature type="compositionally biased region" description="Low complexity" evidence="1">
    <location>
        <begin position="717"/>
        <end position="731"/>
    </location>
</feature>
<feature type="compositionally biased region" description="Basic and acidic residues" evidence="1">
    <location>
        <begin position="937"/>
        <end position="946"/>
    </location>
</feature>
<feature type="compositionally biased region" description="Basic and acidic residues" evidence="1">
    <location>
        <begin position="961"/>
        <end position="978"/>
    </location>
</feature>
<feature type="signal peptide" evidence="2">
    <location>
        <begin position="1"/>
        <end position="18"/>
    </location>
</feature>
<gene>
    <name evidence="3" type="ORF">CWI36_0072p0040</name>
</gene>
<feature type="compositionally biased region" description="Low complexity" evidence="1">
    <location>
        <begin position="795"/>
        <end position="811"/>
    </location>
</feature>
<feature type="region of interest" description="Disordered" evidence="1">
    <location>
        <begin position="933"/>
        <end position="1020"/>
    </location>
</feature>